<evidence type="ECO:0000313" key="2">
    <source>
        <dbReference type="EMBL" id="GBP55313.1"/>
    </source>
</evidence>
<name>A0A4C1WWM7_EUMVA</name>
<feature type="region of interest" description="Disordered" evidence="1">
    <location>
        <begin position="15"/>
        <end position="44"/>
    </location>
</feature>
<sequence>MQAYININTHAQNHHTFESTASRPSHVPNPSLRETASNGNSSRSIGHKLSENQLTARCGWLYGGACYVVLRKGFHVILSAIYRNTSRCVAFLPIRESAPIDAYISIYHYINDLCTVLYLRRCNTHGAQYLLCESSRDILVSSRRAFGKRGAGRRVGVLRSIVRTCVQEDTKITKASVSAVRPERLFAVWYRLYVLTFEFCVHQNAQCSESAPRSFA</sequence>
<keyword evidence="3" id="KW-1185">Reference proteome</keyword>
<dbReference type="Proteomes" id="UP000299102">
    <property type="component" value="Unassembled WGS sequence"/>
</dbReference>
<feature type="compositionally biased region" description="Polar residues" evidence="1">
    <location>
        <begin position="32"/>
        <end position="44"/>
    </location>
</feature>
<accession>A0A4C1WWM7</accession>
<dbReference type="EMBL" id="BGZK01000665">
    <property type="protein sequence ID" value="GBP55313.1"/>
    <property type="molecule type" value="Genomic_DNA"/>
</dbReference>
<gene>
    <name evidence="2" type="ORF">EVAR_43067_1</name>
</gene>
<dbReference type="AlphaFoldDB" id="A0A4C1WWM7"/>
<protein>
    <submittedName>
        <fullName evidence="2">Uncharacterized protein</fullName>
    </submittedName>
</protein>
<reference evidence="2 3" key="1">
    <citation type="journal article" date="2019" name="Commun. Biol.">
        <title>The bagworm genome reveals a unique fibroin gene that provides high tensile strength.</title>
        <authorList>
            <person name="Kono N."/>
            <person name="Nakamura H."/>
            <person name="Ohtoshi R."/>
            <person name="Tomita M."/>
            <person name="Numata K."/>
            <person name="Arakawa K."/>
        </authorList>
    </citation>
    <scope>NUCLEOTIDE SEQUENCE [LARGE SCALE GENOMIC DNA]</scope>
</reference>
<organism evidence="2 3">
    <name type="scientific">Eumeta variegata</name>
    <name type="common">Bagworm moth</name>
    <name type="synonym">Eumeta japonica</name>
    <dbReference type="NCBI Taxonomy" id="151549"/>
    <lineage>
        <taxon>Eukaryota</taxon>
        <taxon>Metazoa</taxon>
        <taxon>Ecdysozoa</taxon>
        <taxon>Arthropoda</taxon>
        <taxon>Hexapoda</taxon>
        <taxon>Insecta</taxon>
        <taxon>Pterygota</taxon>
        <taxon>Neoptera</taxon>
        <taxon>Endopterygota</taxon>
        <taxon>Lepidoptera</taxon>
        <taxon>Glossata</taxon>
        <taxon>Ditrysia</taxon>
        <taxon>Tineoidea</taxon>
        <taxon>Psychidae</taxon>
        <taxon>Oiketicinae</taxon>
        <taxon>Eumeta</taxon>
    </lineage>
</organism>
<comment type="caution">
    <text evidence="2">The sequence shown here is derived from an EMBL/GenBank/DDBJ whole genome shotgun (WGS) entry which is preliminary data.</text>
</comment>
<evidence type="ECO:0000256" key="1">
    <source>
        <dbReference type="SAM" id="MobiDB-lite"/>
    </source>
</evidence>
<evidence type="ECO:0000313" key="3">
    <source>
        <dbReference type="Proteomes" id="UP000299102"/>
    </source>
</evidence>
<proteinExistence type="predicted"/>